<sequence>MDDEYVETSDPEEIGYFHVWRKKGNGERVLDAIRAPLGNGSKRVRLSSEEDIPFSSSLPTDLHNDSDDLDASQDPLLMQAASPPPETDTIWQTDPLTPTTSIFSSSRLPSSSQSPLNSQDPLHMSPRKPIHSSPSPEPLDDNTMEKVGLVPESPVPGLRSLSEGPSIEDDLMAFSPIAPLSPLPSVSSPVNHLSVDSNDRSPSPEMELNPSRTSSPEPQTAQVGLEDAPVPMEDEAFIIPPDPDEPRARYSLRERTNQQLQPYLYDKALYRAQLRNVPDAIVTMKSPGRRERHRGPEDRYEEEESQDRGYEASDNGGDEEDGPRRRRSKSRSQDPTNGAIPLLSESDDETRKRSAAYIQEWKKLEKKRRKESAQDTEEGKKRRRDRTRKAHPFPVSRGSSSERDDSSLSSPIRPRRRSGAPLSRRAPSPMADGRLSDSPAPPLNFDDPRVNSPSPSPFRDAPRLSKSPPSFPRSPSHNSSRHSRSPIPQLPPSFDRNTYETPIVIEDDSTNPAPVAESPERSNASESEDDQSTLKKRPKVANKKLNKRLKLLNKMYPTFMLPHFDRESENSRKPQRRGTSPPPETEQAPGQARKKLNKGGPLKEVKGDTESSDDDAANIETPGRSRSASPMRTIPASPPPGSLLDFSSSSRTSSPRRIRRRVDNQIPAQDVIEISDDSDSHDSDSPSSSSGIDDDVISCYVRGVTPDNGTQSRIPRDEKLIDYMLGTNVTIGGRRGRKPVREKRTNGQASGSRRIGHGSGHGETEGSGRGRVLSSSSRHNSQNSVGQGYKQTHLSFENHRTRPASKHAASRRPPVSARTDRARAFSPESSDRSPSPRRGRRHSKVPPQPIELTEADKQKKSKKQREKERKKKARTNGIHVFAGEGVRVTTDRRTEGFTFEGGNEEVYDYQAKKGRSRRKRRRNNFRLDDFDNEDLRNAILPPVSANSSQPRGDSALQRAYQQAEDAEDALAFKSSDPTSEAEDEPGELQPDNTHRLKSGVTFGPSTYIGKGLLFQLLNRAMPSPDSSFSRLGFTLNSQTTLIELQDMLPKICSGALEIFSDLPDDDDLIQMRDWVYLFHGVCWAISLHLSNDQADAAGLDTLKTTVLKQTDDIFRRLEGVPIGLPALNYHWYALEMLLRANYEPTSVQVTKAASLLAKHLFAFGISMTLKYVRNSTFLDDSSSITQRAAELWVCLIHVIPQESFRKVVEGVFGDFKAQGGGLSVSEQMWNGIFGLCALSQFTPRGATTSNPHLSAIWSVVCLALKQVCLNAGDWDKGRSEDTLRQRDMYVRMVVTRCFLLTSTWKWKVEGKGDTQMLEFLKQIFGTRSFANLYGEKADYPDFLRTLNWDLCWRYRKEDTAFVMFLKLVVQALGSSNPSEVPKTSRTRKICSMVVPQSPVNLTNGQPPTPTEIGKLCNRIAATSLIIYFDSGQLGLRLAHARKYVEFEKAEINARTIFIRSLMRLSMLMVHSGIDMTEIFDWFGDIGKVLRAELLSQHADTKAYNSTVLQVGLLLRTLHYIIVTYKEVHDYADPGFFVKLRGLSNLICSTKHSTPAISYELMRLTRTFFDAREAVVPPPERPAIAEAAPESEESQETQYDLDDLDMNHPDLLDALSGDKSKAPSPPSCEDFRLKDARIAPELEPLRWQFFRSFKDCLNRIKTTRERPEQSVLHAEQYLDTWYRCINLSHSCDQKAKRGLQELDAVKEHIQTELKDSEQRRRIEIHLMHVVLKVYPMAYKESPDQFLELFPLALIPISTSSELTVEHEFISLLLSIDGARHPVLQKLPFARARSADDYRISIPDLQDTRLEALRCFFNNVNGVLQREDMNGTTGPDTDGQKYLGWCIGLLSALRVSLQPDVKGSKRSEHAGNCLRVWDMMQEQPWLAARNQKRLEQWHGWMSNLRREQEREEQG</sequence>
<gene>
    <name evidence="2" type="ORF">AAF712_012341</name>
</gene>
<evidence type="ECO:0000256" key="1">
    <source>
        <dbReference type="SAM" id="MobiDB-lite"/>
    </source>
</evidence>
<feature type="compositionally biased region" description="Acidic residues" evidence="1">
    <location>
        <begin position="1588"/>
        <end position="1597"/>
    </location>
</feature>
<name>A0ABR2ZI03_9AGAR</name>
<dbReference type="PANTHER" id="PTHR28122">
    <property type="entry name" value="E3 UBIQUITIN-PROTEIN LIGASE SUBSTRATE RECEPTOR MMS22"/>
    <property type="match status" value="1"/>
</dbReference>
<feature type="compositionally biased region" description="Low complexity" evidence="1">
    <location>
        <begin position="770"/>
        <end position="784"/>
    </location>
</feature>
<feature type="compositionally biased region" description="Polar residues" evidence="1">
    <location>
        <begin position="210"/>
        <end position="222"/>
    </location>
</feature>
<dbReference type="InterPro" id="IPR019021">
    <property type="entry name" value="Mms22"/>
</dbReference>
<dbReference type="Pfam" id="PF09462">
    <property type="entry name" value="Mus7"/>
    <property type="match status" value="1"/>
</dbReference>
<evidence type="ECO:0000313" key="2">
    <source>
        <dbReference type="EMBL" id="KAL0060877.1"/>
    </source>
</evidence>
<dbReference type="PANTHER" id="PTHR28122:SF1">
    <property type="entry name" value="E3 UBIQUITIN-PROTEIN LIGASE SUBSTRATE RECEPTOR MMS22"/>
    <property type="match status" value="1"/>
</dbReference>
<dbReference type="EMBL" id="JBBXMP010000158">
    <property type="protein sequence ID" value="KAL0060877.1"/>
    <property type="molecule type" value="Genomic_DNA"/>
</dbReference>
<comment type="caution">
    <text evidence="2">The sequence shown here is derived from an EMBL/GenBank/DDBJ whole genome shotgun (WGS) entry which is preliminary data.</text>
</comment>
<feature type="compositionally biased region" description="Basic residues" evidence="1">
    <location>
        <begin position="859"/>
        <end position="874"/>
    </location>
</feature>
<feature type="compositionally biased region" description="Basic and acidic residues" evidence="1">
    <location>
        <begin position="563"/>
        <end position="572"/>
    </location>
</feature>
<feature type="region of interest" description="Disordered" evidence="1">
    <location>
        <begin position="275"/>
        <end position="548"/>
    </location>
</feature>
<proteinExistence type="predicted"/>
<keyword evidence="3" id="KW-1185">Reference proteome</keyword>
<feature type="compositionally biased region" description="Polar residues" evidence="1">
    <location>
        <begin position="785"/>
        <end position="795"/>
    </location>
</feature>
<evidence type="ECO:0000313" key="3">
    <source>
        <dbReference type="Proteomes" id="UP001437256"/>
    </source>
</evidence>
<feature type="region of interest" description="Disordered" evidence="1">
    <location>
        <begin position="730"/>
        <end position="879"/>
    </location>
</feature>
<feature type="compositionally biased region" description="Low complexity" evidence="1">
    <location>
        <begin position="104"/>
        <end position="119"/>
    </location>
</feature>
<accession>A0ABR2ZI03</accession>
<feature type="region of interest" description="Disordered" evidence="1">
    <location>
        <begin position="1578"/>
        <end position="1597"/>
    </location>
</feature>
<feature type="compositionally biased region" description="Basic residues" evidence="1">
    <location>
        <begin position="801"/>
        <end position="810"/>
    </location>
</feature>
<feature type="compositionally biased region" description="Basic and acidic residues" evidence="1">
    <location>
        <begin position="371"/>
        <end position="380"/>
    </location>
</feature>
<feature type="region of interest" description="Disordered" evidence="1">
    <location>
        <begin position="36"/>
        <end position="263"/>
    </location>
</feature>
<feature type="compositionally biased region" description="Basic residues" evidence="1">
    <location>
        <begin position="835"/>
        <end position="844"/>
    </location>
</feature>
<dbReference type="Proteomes" id="UP001437256">
    <property type="component" value="Unassembled WGS sequence"/>
</dbReference>
<protein>
    <submittedName>
        <fullName evidence="2">Uncharacterized protein</fullName>
    </submittedName>
</protein>
<feature type="compositionally biased region" description="Basic and acidic residues" evidence="1">
    <location>
        <begin position="244"/>
        <end position="256"/>
    </location>
</feature>
<feature type="region of interest" description="Disordered" evidence="1">
    <location>
        <begin position="966"/>
        <end position="996"/>
    </location>
</feature>
<feature type="compositionally biased region" description="Basic residues" evidence="1">
    <location>
        <begin position="381"/>
        <end position="391"/>
    </location>
</feature>
<reference evidence="2 3" key="1">
    <citation type="submission" date="2024-05" db="EMBL/GenBank/DDBJ databases">
        <title>A draft genome resource for the thread blight pathogen Marasmius tenuissimus strain MS-2.</title>
        <authorList>
            <person name="Yulfo-Soto G.E."/>
            <person name="Baruah I.K."/>
            <person name="Amoako-Attah I."/>
            <person name="Bukari Y."/>
            <person name="Meinhardt L.W."/>
            <person name="Bailey B.A."/>
            <person name="Cohen S.P."/>
        </authorList>
    </citation>
    <scope>NUCLEOTIDE SEQUENCE [LARGE SCALE GENOMIC DNA]</scope>
    <source>
        <strain evidence="2 3">MS-2</strain>
    </source>
</reference>
<organism evidence="2 3">
    <name type="scientific">Marasmius tenuissimus</name>
    <dbReference type="NCBI Taxonomy" id="585030"/>
    <lineage>
        <taxon>Eukaryota</taxon>
        <taxon>Fungi</taxon>
        <taxon>Dikarya</taxon>
        <taxon>Basidiomycota</taxon>
        <taxon>Agaricomycotina</taxon>
        <taxon>Agaricomycetes</taxon>
        <taxon>Agaricomycetidae</taxon>
        <taxon>Agaricales</taxon>
        <taxon>Marasmiineae</taxon>
        <taxon>Marasmiaceae</taxon>
        <taxon>Marasmius</taxon>
    </lineage>
</organism>
<feature type="compositionally biased region" description="Low complexity" evidence="1">
    <location>
        <begin position="464"/>
        <end position="478"/>
    </location>
</feature>
<feature type="region of interest" description="Disordered" evidence="1">
    <location>
        <begin position="560"/>
        <end position="696"/>
    </location>
</feature>
<feature type="compositionally biased region" description="Low complexity" evidence="1">
    <location>
        <begin position="175"/>
        <end position="195"/>
    </location>
</feature>
<feature type="compositionally biased region" description="Basic residues" evidence="1">
    <location>
        <begin position="534"/>
        <end position="548"/>
    </location>
</feature>
<feature type="compositionally biased region" description="Polar residues" evidence="1">
    <location>
        <begin position="89"/>
        <end position="103"/>
    </location>
</feature>